<dbReference type="GO" id="GO:0009073">
    <property type="term" value="P:aromatic amino acid family biosynthetic process"/>
    <property type="evidence" value="ECO:0007669"/>
    <property type="project" value="UniProtKB-KW"/>
</dbReference>
<gene>
    <name evidence="22" type="ORF">CIAN88_03975</name>
</gene>
<keyword evidence="14" id="KW-0862">Zinc</keyword>
<dbReference type="SUPFAM" id="SSF56796">
    <property type="entry name" value="Dehydroquinate synthase-like"/>
    <property type="match status" value="1"/>
</dbReference>
<dbReference type="InterPro" id="IPR016037">
    <property type="entry name" value="DHQ_synth_AroB"/>
</dbReference>
<dbReference type="Pfam" id="PF01761">
    <property type="entry name" value="DHQ_synthase"/>
    <property type="match status" value="1"/>
</dbReference>
<comment type="cofactor">
    <cofactor evidence="2">
        <name>NAD(+)</name>
        <dbReference type="ChEBI" id="CHEBI:57540"/>
    </cofactor>
</comment>
<evidence type="ECO:0000256" key="6">
    <source>
        <dbReference type="ARBA" id="ARBA00004661"/>
    </source>
</evidence>
<evidence type="ECO:0000256" key="8">
    <source>
        <dbReference type="ARBA" id="ARBA00013031"/>
    </source>
</evidence>
<dbReference type="NCBIfam" id="TIGR01357">
    <property type="entry name" value="aroB"/>
    <property type="match status" value="1"/>
</dbReference>
<comment type="similarity">
    <text evidence="7">Belongs to the sugar phosphate cyclases superfamily. Dehydroquinate synthase family.</text>
</comment>
<dbReference type="Pfam" id="PF24621">
    <property type="entry name" value="DHQS_C"/>
    <property type="match status" value="1"/>
</dbReference>
<dbReference type="InterPro" id="IPR030960">
    <property type="entry name" value="DHQS/DOIS_N"/>
</dbReference>
<comment type="cofactor">
    <cofactor evidence="4">
        <name>Zn(2+)</name>
        <dbReference type="ChEBI" id="CHEBI:29105"/>
    </cofactor>
</comment>
<keyword evidence="16" id="KW-0057">Aromatic amino acid biosynthesis</keyword>
<dbReference type="GO" id="GO:0008652">
    <property type="term" value="P:amino acid biosynthetic process"/>
    <property type="evidence" value="ECO:0007669"/>
    <property type="project" value="UniProtKB-KW"/>
</dbReference>
<dbReference type="InterPro" id="IPR030963">
    <property type="entry name" value="DHQ_synth_fam"/>
</dbReference>
<evidence type="ECO:0000256" key="17">
    <source>
        <dbReference type="ARBA" id="ARBA00023239"/>
    </source>
</evidence>
<evidence type="ECO:0000256" key="3">
    <source>
        <dbReference type="ARBA" id="ARBA00001941"/>
    </source>
</evidence>
<keyword evidence="11" id="KW-0028">Amino-acid biosynthesis</keyword>
<dbReference type="EMBL" id="JQIF01000017">
    <property type="protein sequence ID" value="KGJ54306.1"/>
    <property type="molecule type" value="Genomic_DNA"/>
</dbReference>
<name>A0A099I9N8_CLOIN</name>
<evidence type="ECO:0000313" key="23">
    <source>
        <dbReference type="Proteomes" id="UP000030008"/>
    </source>
</evidence>
<evidence type="ECO:0000256" key="9">
    <source>
        <dbReference type="ARBA" id="ARBA00017684"/>
    </source>
</evidence>
<comment type="pathway">
    <text evidence="6">Metabolic intermediate biosynthesis; chorismate biosynthesis; chorismate from D-erythrose 4-phosphate and phosphoenolpyruvate: step 2/7.</text>
</comment>
<keyword evidence="17" id="KW-0456">Lyase</keyword>
<evidence type="ECO:0000256" key="7">
    <source>
        <dbReference type="ARBA" id="ARBA00005412"/>
    </source>
</evidence>
<dbReference type="InterPro" id="IPR050071">
    <property type="entry name" value="Dehydroquinate_synthase"/>
</dbReference>
<dbReference type="GO" id="GO:0046872">
    <property type="term" value="F:metal ion binding"/>
    <property type="evidence" value="ECO:0007669"/>
    <property type="project" value="UniProtKB-KW"/>
</dbReference>
<reference evidence="22 23" key="1">
    <citation type="submission" date="2014-08" db="EMBL/GenBank/DDBJ databases">
        <title>Clostridium innocuum, an unnegligible vancomycin-resistant pathogen causing extra-intestinal infections.</title>
        <authorList>
            <person name="Feng Y."/>
            <person name="Chiu C.-H."/>
        </authorList>
    </citation>
    <scope>NUCLEOTIDE SEQUENCE [LARGE SCALE GENOMIC DNA]</scope>
    <source>
        <strain evidence="22 23">AN88</strain>
    </source>
</reference>
<keyword evidence="15" id="KW-0520">NAD</keyword>
<comment type="catalytic activity">
    <reaction evidence="1">
        <text>7-phospho-2-dehydro-3-deoxy-D-arabino-heptonate = 3-dehydroquinate + phosphate</text>
        <dbReference type="Rhea" id="RHEA:21968"/>
        <dbReference type="ChEBI" id="CHEBI:32364"/>
        <dbReference type="ChEBI" id="CHEBI:43474"/>
        <dbReference type="ChEBI" id="CHEBI:58394"/>
        <dbReference type="EC" id="4.2.3.4"/>
    </reaction>
</comment>
<evidence type="ECO:0000256" key="16">
    <source>
        <dbReference type="ARBA" id="ARBA00023141"/>
    </source>
</evidence>
<feature type="domain" description="3-dehydroquinate synthase C-terminal" evidence="21">
    <location>
        <begin position="174"/>
        <end position="302"/>
    </location>
</feature>
<dbReference type="Proteomes" id="UP000030008">
    <property type="component" value="Unassembled WGS sequence"/>
</dbReference>
<comment type="caution">
    <text evidence="22">The sequence shown here is derived from an EMBL/GenBank/DDBJ whole genome shotgun (WGS) entry which is preliminary data.</text>
</comment>
<dbReference type="GO" id="GO:0000166">
    <property type="term" value="F:nucleotide binding"/>
    <property type="evidence" value="ECO:0007669"/>
    <property type="project" value="UniProtKB-KW"/>
</dbReference>
<comment type="cofactor">
    <cofactor evidence="3">
        <name>Co(2+)</name>
        <dbReference type="ChEBI" id="CHEBI:48828"/>
    </cofactor>
</comment>
<dbReference type="CDD" id="cd08195">
    <property type="entry name" value="DHQS"/>
    <property type="match status" value="1"/>
</dbReference>
<evidence type="ECO:0000256" key="14">
    <source>
        <dbReference type="ARBA" id="ARBA00022833"/>
    </source>
</evidence>
<evidence type="ECO:0000256" key="5">
    <source>
        <dbReference type="ARBA" id="ARBA00004496"/>
    </source>
</evidence>
<evidence type="ECO:0000256" key="2">
    <source>
        <dbReference type="ARBA" id="ARBA00001911"/>
    </source>
</evidence>
<evidence type="ECO:0000256" key="11">
    <source>
        <dbReference type="ARBA" id="ARBA00022605"/>
    </source>
</evidence>
<dbReference type="AlphaFoldDB" id="A0A099I9N8"/>
<evidence type="ECO:0000256" key="19">
    <source>
        <dbReference type="NCBIfam" id="TIGR01357"/>
    </source>
</evidence>
<dbReference type="PANTHER" id="PTHR43622">
    <property type="entry name" value="3-DEHYDROQUINATE SYNTHASE"/>
    <property type="match status" value="1"/>
</dbReference>
<keyword evidence="18" id="KW-0170">Cobalt</keyword>
<keyword evidence="10" id="KW-0963">Cytoplasm</keyword>
<evidence type="ECO:0000256" key="18">
    <source>
        <dbReference type="ARBA" id="ARBA00023285"/>
    </source>
</evidence>
<evidence type="ECO:0000256" key="4">
    <source>
        <dbReference type="ARBA" id="ARBA00001947"/>
    </source>
</evidence>
<sequence>MKLHVDLKENGYDILMEHGILYRLNDYIDLNRKVMIVTDSGVPEAYANIVREQCKKGYVHVIEQGEDSKDLAVFKEINEDLLAHKFSRKDCVVALGGGVVGDLAGYVAASYMRGIDFIQIPTTTLSQIDSSIGGKVAINLDEVKNIVGAFYQPKMVFIDPETLHTLPRRHYINGLMEALKAGLIYDASLFALFEHGDIEKNLDTIIEKALYVKKSVVEQDEREQGLRKILNFGHTIGHAIESYYHLSEYLHGECVALGMLYFIEDEQLKQRVISVYERLGIPTHVDFDPEAVYQLLCRDKKADGDHVTIVHVPKAGTAELIETPLDEVRTILKGTQA</sequence>
<dbReference type="EC" id="4.2.3.4" evidence="8 19"/>
<dbReference type="Gene3D" id="1.20.1090.10">
    <property type="entry name" value="Dehydroquinate synthase-like - alpha domain"/>
    <property type="match status" value="1"/>
</dbReference>
<dbReference type="FunFam" id="3.40.50.1970:FF:000007">
    <property type="entry name" value="Pentafunctional AROM polypeptide"/>
    <property type="match status" value="1"/>
</dbReference>
<comment type="subcellular location">
    <subcellularLocation>
        <location evidence="5">Cytoplasm</location>
    </subcellularLocation>
</comment>
<dbReference type="GO" id="GO:0005737">
    <property type="term" value="C:cytoplasm"/>
    <property type="evidence" value="ECO:0007669"/>
    <property type="project" value="UniProtKB-SubCell"/>
</dbReference>
<evidence type="ECO:0000259" key="20">
    <source>
        <dbReference type="Pfam" id="PF01761"/>
    </source>
</evidence>
<evidence type="ECO:0000256" key="1">
    <source>
        <dbReference type="ARBA" id="ARBA00001393"/>
    </source>
</evidence>
<evidence type="ECO:0000313" key="22">
    <source>
        <dbReference type="EMBL" id="KGJ54306.1"/>
    </source>
</evidence>
<organism evidence="22 23">
    <name type="scientific">Clostridium innocuum</name>
    <dbReference type="NCBI Taxonomy" id="1522"/>
    <lineage>
        <taxon>Bacteria</taxon>
        <taxon>Bacillati</taxon>
        <taxon>Bacillota</taxon>
        <taxon>Clostridia</taxon>
        <taxon>Eubacteriales</taxon>
        <taxon>Clostridiaceae</taxon>
        <taxon>Clostridium</taxon>
    </lineage>
</organism>
<keyword evidence="13" id="KW-0547">Nucleotide-binding</keyword>
<dbReference type="InterPro" id="IPR056179">
    <property type="entry name" value="DHQS_C"/>
</dbReference>
<feature type="domain" description="3-dehydroquinate synthase N-terminal" evidence="20">
    <location>
        <begin position="61"/>
        <end position="172"/>
    </location>
</feature>
<evidence type="ECO:0000256" key="12">
    <source>
        <dbReference type="ARBA" id="ARBA00022723"/>
    </source>
</evidence>
<evidence type="ECO:0000259" key="21">
    <source>
        <dbReference type="Pfam" id="PF24621"/>
    </source>
</evidence>
<dbReference type="PIRSF" id="PIRSF001455">
    <property type="entry name" value="DHQ_synth"/>
    <property type="match status" value="1"/>
</dbReference>
<accession>A0A099I9N8</accession>
<dbReference type="RefSeq" id="WP_044904186.1">
    <property type="nucleotide sequence ID" value="NZ_JQIF01000017.1"/>
</dbReference>
<dbReference type="Gene3D" id="3.40.50.1970">
    <property type="match status" value="1"/>
</dbReference>
<keyword evidence="12" id="KW-0479">Metal-binding</keyword>
<proteinExistence type="inferred from homology"/>
<evidence type="ECO:0000256" key="10">
    <source>
        <dbReference type="ARBA" id="ARBA00022490"/>
    </source>
</evidence>
<dbReference type="GO" id="GO:0003856">
    <property type="term" value="F:3-dehydroquinate synthase activity"/>
    <property type="evidence" value="ECO:0007669"/>
    <property type="project" value="UniProtKB-UniRule"/>
</dbReference>
<dbReference type="GO" id="GO:0009423">
    <property type="term" value="P:chorismate biosynthetic process"/>
    <property type="evidence" value="ECO:0007669"/>
    <property type="project" value="UniProtKB-UniRule"/>
</dbReference>
<dbReference type="PANTHER" id="PTHR43622:SF7">
    <property type="entry name" value="3-DEHYDROQUINATE SYNTHASE, CHLOROPLASTIC"/>
    <property type="match status" value="1"/>
</dbReference>
<protein>
    <recommendedName>
        <fullName evidence="9 19">3-dehydroquinate synthase</fullName>
        <ecNumber evidence="8 19">4.2.3.4</ecNumber>
    </recommendedName>
</protein>
<evidence type="ECO:0000256" key="13">
    <source>
        <dbReference type="ARBA" id="ARBA00022741"/>
    </source>
</evidence>
<evidence type="ECO:0000256" key="15">
    <source>
        <dbReference type="ARBA" id="ARBA00023027"/>
    </source>
</evidence>